<evidence type="ECO:0000313" key="12">
    <source>
        <dbReference type="Proteomes" id="UP000028999"/>
    </source>
</evidence>
<dbReference type="InterPro" id="IPR000727">
    <property type="entry name" value="T_SNARE_dom"/>
</dbReference>
<dbReference type="GO" id="GO:0005484">
    <property type="term" value="F:SNAP receptor activity"/>
    <property type="evidence" value="ECO:0000318"/>
    <property type="project" value="GO_Central"/>
</dbReference>
<dbReference type="GO" id="GO:0006906">
    <property type="term" value="P:vesicle fusion"/>
    <property type="evidence" value="ECO:0000318"/>
    <property type="project" value="GO_Central"/>
</dbReference>
<keyword evidence="12" id="KW-1185">Reference proteome</keyword>
<evidence type="ECO:0000256" key="4">
    <source>
        <dbReference type="ARBA" id="ARBA00022692"/>
    </source>
</evidence>
<proteinExistence type="inferred from homology"/>
<accession>A0A078IV19</accession>
<protein>
    <submittedName>
        <fullName evidence="11">BnaA06g38790D protein</fullName>
    </submittedName>
</protein>
<gene>
    <name evidence="11" type="primary">BnaA06g38790D</name>
    <name evidence="11" type="ORF">GSBRNA2T00011527001</name>
</gene>
<sequence>MTVINIIFRVEEICKKYDKYDVDKQRELGASGDDAFSRLFNSIDTDIESVVHKAELASTETNRAAAVALNAEVRRTKARLAEDVVKLQKLAVKKVKGLTKEERESRCDLVIALADRIQVIPDGHERQANSEWGGASAPNKNIKFDISEEDMDDGFFQQTEESSQFRQEYEMRRKKQASKIHRSNLFFFDNEDEGLDVISEGLDALKNLARDMNEELDKQVPLMDEMETKVDGATSDLKNTNVRLKQQLVKMRSSRNFCIDIILLCVCSELKLVTASTDILIAIVKPLVTS</sequence>
<feature type="domain" description="T-SNARE coiled-coil homology" evidence="10">
    <location>
        <begin position="185"/>
        <end position="247"/>
    </location>
</feature>
<keyword evidence="6" id="KW-1133">Transmembrane helix</keyword>
<evidence type="ECO:0000256" key="2">
    <source>
        <dbReference type="ARBA" id="ARBA00009063"/>
    </source>
</evidence>
<evidence type="ECO:0000256" key="3">
    <source>
        <dbReference type="ARBA" id="ARBA00022448"/>
    </source>
</evidence>
<keyword evidence="4" id="KW-0812">Transmembrane</keyword>
<evidence type="ECO:0000256" key="8">
    <source>
        <dbReference type="ARBA" id="ARBA00023136"/>
    </source>
</evidence>
<dbReference type="Gramene" id="CDY53837">
    <property type="protein sequence ID" value="CDY53837"/>
    <property type="gene ID" value="GSBRNA2T00011527001"/>
</dbReference>
<evidence type="ECO:0000259" key="10">
    <source>
        <dbReference type="PROSITE" id="PS50192"/>
    </source>
</evidence>
<keyword evidence="8" id="KW-0472">Membrane</keyword>
<comment type="subcellular location">
    <subcellularLocation>
        <location evidence="1">Membrane</location>
        <topology evidence="1">Single-pass type IV membrane protein</topology>
    </subcellularLocation>
</comment>
<reference evidence="11 12" key="1">
    <citation type="journal article" date="2014" name="Science">
        <title>Plant genetics. Early allopolyploid evolution in the post-Neolithic Brassica napus oilseed genome.</title>
        <authorList>
            <person name="Chalhoub B."/>
            <person name="Denoeud F."/>
            <person name="Liu S."/>
            <person name="Parkin I.A."/>
            <person name="Tang H."/>
            <person name="Wang X."/>
            <person name="Chiquet J."/>
            <person name="Belcram H."/>
            <person name="Tong C."/>
            <person name="Samans B."/>
            <person name="Correa M."/>
            <person name="Da Silva C."/>
            <person name="Just J."/>
            <person name="Falentin C."/>
            <person name="Koh C.S."/>
            <person name="Le Clainche I."/>
            <person name="Bernard M."/>
            <person name="Bento P."/>
            <person name="Noel B."/>
            <person name="Labadie K."/>
            <person name="Alberti A."/>
            <person name="Charles M."/>
            <person name="Arnaud D."/>
            <person name="Guo H."/>
            <person name="Daviaud C."/>
            <person name="Alamery S."/>
            <person name="Jabbari K."/>
            <person name="Zhao M."/>
            <person name="Edger P.P."/>
            <person name="Chelaifa H."/>
            <person name="Tack D."/>
            <person name="Lassalle G."/>
            <person name="Mestiri I."/>
            <person name="Schnel N."/>
            <person name="Le Paslier M.C."/>
            <person name="Fan G."/>
            <person name="Renault V."/>
            <person name="Bayer P.E."/>
            <person name="Golicz A.A."/>
            <person name="Manoli S."/>
            <person name="Lee T.H."/>
            <person name="Thi V.H."/>
            <person name="Chalabi S."/>
            <person name="Hu Q."/>
            <person name="Fan C."/>
            <person name="Tollenaere R."/>
            <person name="Lu Y."/>
            <person name="Battail C."/>
            <person name="Shen J."/>
            <person name="Sidebottom C.H."/>
            <person name="Wang X."/>
            <person name="Canaguier A."/>
            <person name="Chauveau A."/>
            <person name="Berard A."/>
            <person name="Deniot G."/>
            <person name="Guan M."/>
            <person name="Liu Z."/>
            <person name="Sun F."/>
            <person name="Lim Y.P."/>
            <person name="Lyons E."/>
            <person name="Town C.D."/>
            <person name="Bancroft I."/>
            <person name="Wang X."/>
            <person name="Meng J."/>
            <person name="Ma J."/>
            <person name="Pires J.C."/>
            <person name="King G.J."/>
            <person name="Brunel D."/>
            <person name="Delourme R."/>
            <person name="Renard M."/>
            <person name="Aury J.M."/>
            <person name="Adams K.L."/>
            <person name="Batley J."/>
            <person name="Snowdon R.J."/>
            <person name="Tost J."/>
            <person name="Edwards D."/>
            <person name="Zhou Y."/>
            <person name="Hua W."/>
            <person name="Sharpe A.G."/>
            <person name="Paterson A.H."/>
            <person name="Guan C."/>
            <person name="Wincker P."/>
        </authorList>
    </citation>
    <scope>NUCLEOTIDE SEQUENCE [LARGE SCALE GENOMIC DNA]</scope>
    <source>
        <strain evidence="12">cv. Darmor-bzh</strain>
    </source>
</reference>
<organism evidence="11 12">
    <name type="scientific">Brassica napus</name>
    <name type="common">Rape</name>
    <dbReference type="NCBI Taxonomy" id="3708"/>
    <lineage>
        <taxon>Eukaryota</taxon>
        <taxon>Viridiplantae</taxon>
        <taxon>Streptophyta</taxon>
        <taxon>Embryophyta</taxon>
        <taxon>Tracheophyta</taxon>
        <taxon>Spermatophyta</taxon>
        <taxon>Magnoliopsida</taxon>
        <taxon>eudicotyledons</taxon>
        <taxon>Gunneridae</taxon>
        <taxon>Pentapetalae</taxon>
        <taxon>rosids</taxon>
        <taxon>malvids</taxon>
        <taxon>Brassicales</taxon>
        <taxon>Brassicaceae</taxon>
        <taxon>Brassiceae</taxon>
        <taxon>Brassica</taxon>
    </lineage>
</organism>
<dbReference type="InterPro" id="IPR045242">
    <property type="entry name" value="Syntaxin"/>
</dbReference>
<name>A0A078IV19_BRANA</name>
<evidence type="ECO:0000256" key="6">
    <source>
        <dbReference type="ARBA" id="ARBA00022989"/>
    </source>
</evidence>
<keyword evidence="5" id="KW-0653">Protein transport</keyword>
<dbReference type="EMBL" id="LK033242">
    <property type="protein sequence ID" value="CDY53837.1"/>
    <property type="molecule type" value="Genomic_DNA"/>
</dbReference>
<dbReference type="CDD" id="cd15841">
    <property type="entry name" value="SNARE_Qc"/>
    <property type="match status" value="1"/>
</dbReference>
<dbReference type="PANTHER" id="PTHR19957">
    <property type="entry name" value="SYNTAXIN"/>
    <property type="match status" value="1"/>
</dbReference>
<evidence type="ECO:0000256" key="7">
    <source>
        <dbReference type="ARBA" id="ARBA00023054"/>
    </source>
</evidence>
<evidence type="ECO:0000256" key="1">
    <source>
        <dbReference type="ARBA" id="ARBA00004211"/>
    </source>
</evidence>
<dbReference type="GO" id="GO:0006886">
    <property type="term" value="P:intracellular protein transport"/>
    <property type="evidence" value="ECO:0000318"/>
    <property type="project" value="GO_Central"/>
</dbReference>
<keyword evidence="7 9" id="KW-0175">Coiled coil</keyword>
<dbReference type="Gene3D" id="1.20.5.110">
    <property type="match status" value="1"/>
</dbReference>
<dbReference type="SMART" id="SM00397">
    <property type="entry name" value="t_SNARE"/>
    <property type="match status" value="1"/>
</dbReference>
<dbReference type="AlphaFoldDB" id="A0A078IV19"/>
<dbReference type="STRING" id="3708.A0A078IV19"/>
<dbReference type="PROSITE" id="PS50192">
    <property type="entry name" value="T_SNARE"/>
    <property type="match status" value="1"/>
</dbReference>
<evidence type="ECO:0000256" key="5">
    <source>
        <dbReference type="ARBA" id="ARBA00022927"/>
    </source>
</evidence>
<dbReference type="OMA" id="KYDADKH"/>
<dbReference type="GO" id="GO:0000149">
    <property type="term" value="F:SNARE binding"/>
    <property type="evidence" value="ECO:0000318"/>
    <property type="project" value="GO_Central"/>
</dbReference>
<dbReference type="Proteomes" id="UP000028999">
    <property type="component" value="Unassembled WGS sequence"/>
</dbReference>
<dbReference type="GO" id="GO:0031201">
    <property type="term" value="C:SNARE complex"/>
    <property type="evidence" value="ECO:0000318"/>
    <property type="project" value="GO_Central"/>
</dbReference>
<dbReference type="PaxDb" id="3708-A0A078IV19"/>
<keyword evidence="3" id="KW-0813">Transport</keyword>
<dbReference type="SUPFAM" id="SSF58038">
    <property type="entry name" value="SNARE fusion complex"/>
    <property type="match status" value="1"/>
</dbReference>
<dbReference type="FunFam" id="1.20.5.110:FF:000006">
    <property type="entry name" value="Syntaxin 6"/>
    <property type="match status" value="1"/>
</dbReference>
<dbReference type="Pfam" id="PF05739">
    <property type="entry name" value="SNARE"/>
    <property type="match status" value="1"/>
</dbReference>
<comment type="similarity">
    <text evidence="2">Belongs to the syntaxin family.</text>
</comment>
<dbReference type="PANTHER" id="PTHR19957:SF263">
    <property type="entry name" value="SYNTAXIN-72"/>
    <property type="match status" value="1"/>
</dbReference>
<feature type="coiled-coil region" evidence="9">
    <location>
        <begin position="195"/>
        <end position="243"/>
    </location>
</feature>
<dbReference type="GO" id="GO:0012505">
    <property type="term" value="C:endomembrane system"/>
    <property type="evidence" value="ECO:0000318"/>
    <property type="project" value="GO_Central"/>
</dbReference>
<evidence type="ECO:0000313" key="11">
    <source>
        <dbReference type="EMBL" id="CDY53837.1"/>
    </source>
</evidence>
<evidence type="ECO:0000256" key="9">
    <source>
        <dbReference type="SAM" id="Coils"/>
    </source>
</evidence>
<dbReference type="GO" id="GO:0048278">
    <property type="term" value="P:vesicle docking"/>
    <property type="evidence" value="ECO:0000318"/>
    <property type="project" value="GO_Central"/>
</dbReference>